<proteinExistence type="predicted"/>
<evidence type="ECO:0000313" key="1">
    <source>
        <dbReference type="EMBL" id="CDP05914.1"/>
    </source>
</evidence>
<name>A0A068UCI2_COFCA</name>
<keyword evidence="2" id="KW-1185">Reference proteome</keyword>
<dbReference type="Gramene" id="CDP05914">
    <property type="protein sequence ID" value="CDP05914"/>
    <property type="gene ID" value="GSCOC_T00021232001"/>
</dbReference>
<dbReference type="Proteomes" id="UP000295252">
    <property type="component" value="Chromosome VII"/>
</dbReference>
<protein>
    <submittedName>
        <fullName evidence="1">Uncharacterized protein</fullName>
    </submittedName>
</protein>
<organism evidence="1 2">
    <name type="scientific">Coffea canephora</name>
    <name type="common">Robusta coffee</name>
    <dbReference type="NCBI Taxonomy" id="49390"/>
    <lineage>
        <taxon>Eukaryota</taxon>
        <taxon>Viridiplantae</taxon>
        <taxon>Streptophyta</taxon>
        <taxon>Embryophyta</taxon>
        <taxon>Tracheophyta</taxon>
        <taxon>Spermatophyta</taxon>
        <taxon>Magnoliopsida</taxon>
        <taxon>eudicotyledons</taxon>
        <taxon>Gunneridae</taxon>
        <taxon>Pentapetalae</taxon>
        <taxon>asterids</taxon>
        <taxon>lamiids</taxon>
        <taxon>Gentianales</taxon>
        <taxon>Rubiaceae</taxon>
        <taxon>Ixoroideae</taxon>
        <taxon>Gardenieae complex</taxon>
        <taxon>Bertiereae - Coffeeae clade</taxon>
        <taxon>Coffeeae</taxon>
        <taxon>Coffea</taxon>
    </lineage>
</organism>
<evidence type="ECO:0000313" key="2">
    <source>
        <dbReference type="Proteomes" id="UP000295252"/>
    </source>
</evidence>
<accession>A0A068UCI2</accession>
<dbReference type="AlphaFoldDB" id="A0A068UCI2"/>
<dbReference type="InParanoid" id="A0A068UCI2"/>
<gene>
    <name evidence="1" type="ORF">GSCOC_T00021232001</name>
</gene>
<reference evidence="2" key="1">
    <citation type="journal article" date="2014" name="Science">
        <title>The coffee genome provides insight into the convergent evolution of caffeine biosynthesis.</title>
        <authorList>
            <person name="Denoeud F."/>
            <person name="Carretero-Paulet L."/>
            <person name="Dereeper A."/>
            <person name="Droc G."/>
            <person name="Guyot R."/>
            <person name="Pietrella M."/>
            <person name="Zheng C."/>
            <person name="Alberti A."/>
            <person name="Anthony F."/>
            <person name="Aprea G."/>
            <person name="Aury J.M."/>
            <person name="Bento P."/>
            <person name="Bernard M."/>
            <person name="Bocs S."/>
            <person name="Campa C."/>
            <person name="Cenci A."/>
            <person name="Combes M.C."/>
            <person name="Crouzillat D."/>
            <person name="Da Silva C."/>
            <person name="Daddiego L."/>
            <person name="De Bellis F."/>
            <person name="Dussert S."/>
            <person name="Garsmeur O."/>
            <person name="Gayraud T."/>
            <person name="Guignon V."/>
            <person name="Jahn K."/>
            <person name="Jamilloux V."/>
            <person name="Joet T."/>
            <person name="Labadie K."/>
            <person name="Lan T."/>
            <person name="Leclercq J."/>
            <person name="Lepelley M."/>
            <person name="Leroy T."/>
            <person name="Li L.T."/>
            <person name="Librado P."/>
            <person name="Lopez L."/>
            <person name="Munoz A."/>
            <person name="Noel B."/>
            <person name="Pallavicini A."/>
            <person name="Perrotta G."/>
            <person name="Poncet V."/>
            <person name="Pot D."/>
            <person name="Priyono X."/>
            <person name="Rigoreau M."/>
            <person name="Rouard M."/>
            <person name="Rozas J."/>
            <person name="Tranchant-Dubreuil C."/>
            <person name="VanBuren R."/>
            <person name="Zhang Q."/>
            <person name="Andrade A.C."/>
            <person name="Argout X."/>
            <person name="Bertrand B."/>
            <person name="de Kochko A."/>
            <person name="Graziosi G."/>
            <person name="Henry R.J."/>
            <person name="Jayarama X."/>
            <person name="Ming R."/>
            <person name="Nagai C."/>
            <person name="Rounsley S."/>
            <person name="Sankoff D."/>
            <person name="Giuliano G."/>
            <person name="Albert V.A."/>
            <person name="Wincker P."/>
            <person name="Lashermes P."/>
        </authorList>
    </citation>
    <scope>NUCLEOTIDE SEQUENCE [LARGE SCALE GENOMIC DNA]</scope>
    <source>
        <strain evidence="2">cv. DH200-94</strain>
    </source>
</reference>
<dbReference type="EMBL" id="HG739103">
    <property type="protein sequence ID" value="CDP05914.1"/>
    <property type="molecule type" value="Genomic_DNA"/>
</dbReference>
<sequence length="88" mass="10313">MLICPSFFYRPKIYTESFILVQYYLKCSIKRKVEHTHTHIHTYIYSREIHRGGVTFHRSKGKSLIRIVILQLPTSTDIFVANNNTIAG</sequence>